<evidence type="ECO:0000256" key="7">
    <source>
        <dbReference type="ARBA" id="ARBA00023136"/>
    </source>
</evidence>
<gene>
    <name evidence="9" type="ORF">CYCCA115_LOCUS15023</name>
</gene>
<dbReference type="PANTHER" id="PTHR21443:SF0">
    <property type="entry name" value="CONSERVED OLIGOMERIC GOLGI COMPLEX SUBUNIT 7"/>
    <property type="match status" value="1"/>
</dbReference>
<evidence type="ECO:0000256" key="1">
    <source>
        <dbReference type="ARBA" id="ARBA00004395"/>
    </source>
</evidence>
<name>A0AAD2FVP0_9STRA</name>
<dbReference type="EMBL" id="CAKOGP040001869">
    <property type="protein sequence ID" value="CAJ1954431.1"/>
    <property type="molecule type" value="Genomic_DNA"/>
</dbReference>
<reference evidence="9" key="1">
    <citation type="submission" date="2023-08" db="EMBL/GenBank/DDBJ databases">
        <authorList>
            <person name="Audoor S."/>
            <person name="Bilcke G."/>
        </authorList>
    </citation>
    <scope>NUCLEOTIDE SEQUENCE</scope>
</reference>
<dbReference type="GO" id="GO:0000139">
    <property type="term" value="C:Golgi membrane"/>
    <property type="evidence" value="ECO:0007669"/>
    <property type="project" value="UniProtKB-SubCell"/>
</dbReference>
<dbReference type="Proteomes" id="UP001295423">
    <property type="component" value="Unassembled WGS sequence"/>
</dbReference>
<accession>A0AAD2FVP0</accession>
<evidence type="ECO:0000313" key="9">
    <source>
        <dbReference type="EMBL" id="CAJ1954431.1"/>
    </source>
</evidence>
<dbReference type="GO" id="GO:0017119">
    <property type="term" value="C:Golgi transport complex"/>
    <property type="evidence" value="ECO:0007669"/>
    <property type="project" value="InterPro"/>
</dbReference>
<sequence>MSPSASTPSTQEERLSSMLSGPNFSVSSYLNIALNSGGNPEELQRRMAELALQLQLQTQACHEDIGRIGAELQAIMPRCAADVSRLGVGLQGMKVDAQNLLDTTTVNNQEGEALSGSLETLSTLHALQANLSKTKDILTAAATWDSTIASISPLLAEQNLNDAVDALAQLEHGERALQGMPQKEERQAAIAKIRTQVQVMLQPQLNHALQNMSSRLGPLQQCVALYSKLDKMDSLQEEYVKNRPSEIHKAWFGFSPAMDTGSIESSNGTDSGFSTWLPSWYEKVLSLLTEERRQSSTVFGAEMAPEVLVLVLKECFRPILPSFESRLKSTCSPDPYAMKGGAFESICTAYESTLRFLSLAYELIAAASLDVAESGNQTTNGAGLFVDIKEVSLQVAAPFAKYMQSFDELEAKHSQMATKLVSKDIQQCVGNVSVNSGLEALQDATERLKGLAPFIFPLANGALDRFELMNGGFLVGQALAAVDKILTDHVGEMVISIRTLSAAMTSDNDKLADLFDEQYVLCAMELLKIAGKFKRDLGSFEEGTRKRLSIIAGRLEDHSKLKLEVEEAKMSRTKKASAFTLPDSLSVVEIDAVLSEEFCGDQENPDEGTIAAVSMLKRLSTVPEDDQSVLYPKTEDSIQRLANSCHSFIFYVCSSVPKKQLRGMSDMPAWSEMSEANPMDSYGTLPQQYVTLIGEHMLALVQAFEPFADDPETLSLANEVMGKVRDVAVQPWDEFVATAGVISSSESIINTLMVGTDITGLVLQNSALTEEDAAFEEGISDAEKASAIFCNVWLDAIGLAVTGKMLEKIMRFSQLTPKGCEHLSADFNYLINVFSALGVAGHPHPFISHIAALVMLSDSELKEQIDSRNRGDPIEGALRAVEVRIALLRGISVD</sequence>
<keyword evidence="7" id="KW-0472">Membrane</keyword>
<protein>
    <recommendedName>
        <fullName evidence="3">Conserved oligomeric Golgi complex subunit 7</fullName>
    </recommendedName>
    <alternativeName>
        <fullName evidence="8">Component of oligomeric Golgi complex 7</fullName>
    </alternativeName>
</protein>
<comment type="subcellular location">
    <subcellularLocation>
        <location evidence="1">Golgi apparatus membrane</location>
        <topology evidence="1">Peripheral membrane protein</topology>
    </subcellularLocation>
</comment>
<evidence type="ECO:0000256" key="4">
    <source>
        <dbReference type="ARBA" id="ARBA00022448"/>
    </source>
</evidence>
<evidence type="ECO:0000256" key="5">
    <source>
        <dbReference type="ARBA" id="ARBA00022927"/>
    </source>
</evidence>
<keyword evidence="6" id="KW-0333">Golgi apparatus</keyword>
<dbReference type="AlphaFoldDB" id="A0AAD2FVP0"/>
<dbReference type="GO" id="GO:0007030">
    <property type="term" value="P:Golgi organization"/>
    <property type="evidence" value="ECO:0007669"/>
    <property type="project" value="TreeGrafter"/>
</dbReference>
<dbReference type="Pfam" id="PF10191">
    <property type="entry name" value="COG7"/>
    <property type="match status" value="1"/>
</dbReference>
<keyword evidence="5" id="KW-0653">Protein transport</keyword>
<proteinExistence type="inferred from homology"/>
<keyword evidence="10" id="KW-1185">Reference proteome</keyword>
<evidence type="ECO:0000313" key="10">
    <source>
        <dbReference type="Proteomes" id="UP001295423"/>
    </source>
</evidence>
<evidence type="ECO:0000256" key="6">
    <source>
        <dbReference type="ARBA" id="ARBA00023034"/>
    </source>
</evidence>
<dbReference type="InterPro" id="IPR019335">
    <property type="entry name" value="COG7"/>
</dbReference>
<dbReference type="PANTHER" id="PTHR21443">
    <property type="entry name" value="CONSERVED OLIGOMERIC GOLGI COMPLEX COMPONENT 7"/>
    <property type="match status" value="1"/>
</dbReference>
<dbReference type="GO" id="GO:0006890">
    <property type="term" value="P:retrograde vesicle-mediated transport, Golgi to endoplasmic reticulum"/>
    <property type="evidence" value="ECO:0007669"/>
    <property type="project" value="TreeGrafter"/>
</dbReference>
<keyword evidence="4" id="KW-0813">Transport</keyword>
<comment type="caution">
    <text evidence="9">The sequence shown here is derived from an EMBL/GenBank/DDBJ whole genome shotgun (WGS) entry which is preliminary data.</text>
</comment>
<evidence type="ECO:0000256" key="2">
    <source>
        <dbReference type="ARBA" id="ARBA00005831"/>
    </source>
</evidence>
<evidence type="ECO:0000256" key="3">
    <source>
        <dbReference type="ARBA" id="ARBA00020984"/>
    </source>
</evidence>
<organism evidence="9 10">
    <name type="scientific">Cylindrotheca closterium</name>
    <dbReference type="NCBI Taxonomy" id="2856"/>
    <lineage>
        <taxon>Eukaryota</taxon>
        <taxon>Sar</taxon>
        <taxon>Stramenopiles</taxon>
        <taxon>Ochrophyta</taxon>
        <taxon>Bacillariophyta</taxon>
        <taxon>Bacillariophyceae</taxon>
        <taxon>Bacillariophycidae</taxon>
        <taxon>Bacillariales</taxon>
        <taxon>Bacillariaceae</taxon>
        <taxon>Cylindrotheca</taxon>
    </lineage>
</organism>
<dbReference type="GO" id="GO:0006886">
    <property type="term" value="P:intracellular protein transport"/>
    <property type="evidence" value="ECO:0007669"/>
    <property type="project" value="InterPro"/>
</dbReference>
<evidence type="ECO:0000256" key="8">
    <source>
        <dbReference type="ARBA" id="ARBA00031345"/>
    </source>
</evidence>
<comment type="similarity">
    <text evidence="2">Belongs to the COG7 family.</text>
</comment>